<evidence type="ECO:0000313" key="4">
    <source>
        <dbReference type="EMBL" id="CDW83935.1"/>
    </source>
</evidence>
<keyword evidence="5" id="KW-1185">Reference proteome</keyword>
<protein>
    <recommendedName>
        <fullName evidence="3">Thioredoxin domain-containing protein</fullName>
    </recommendedName>
</protein>
<dbReference type="Pfam" id="PF00085">
    <property type="entry name" value="Thioredoxin"/>
    <property type="match status" value="1"/>
</dbReference>
<dbReference type="InterPro" id="IPR013766">
    <property type="entry name" value="Thioredoxin_domain"/>
</dbReference>
<feature type="transmembrane region" description="Helical" evidence="2">
    <location>
        <begin position="52"/>
        <end position="70"/>
    </location>
</feature>
<dbReference type="AlphaFoldDB" id="A0A078ANL6"/>
<dbReference type="EMBL" id="CCKQ01012326">
    <property type="protein sequence ID" value="CDW83935.1"/>
    <property type="molecule type" value="Genomic_DNA"/>
</dbReference>
<evidence type="ECO:0000256" key="2">
    <source>
        <dbReference type="SAM" id="Phobius"/>
    </source>
</evidence>
<evidence type="ECO:0000256" key="1">
    <source>
        <dbReference type="SAM" id="MobiDB-lite"/>
    </source>
</evidence>
<evidence type="ECO:0000313" key="5">
    <source>
        <dbReference type="Proteomes" id="UP000039865"/>
    </source>
</evidence>
<dbReference type="SUPFAM" id="SSF52833">
    <property type="entry name" value="Thioredoxin-like"/>
    <property type="match status" value="1"/>
</dbReference>
<proteinExistence type="predicted"/>
<dbReference type="InterPro" id="IPR036249">
    <property type="entry name" value="Thioredoxin-like_sf"/>
</dbReference>
<feature type="region of interest" description="Disordered" evidence="1">
    <location>
        <begin position="13"/>
        <end position="36"/>
    </location>
</feature>
<gene>
    <name evidence="4" type="primary">Contig4400.g4703</name>
    <name evidence="4" type="ORF">STYLEM_12989</name>
</gene>
<keyword evidence="2" id="KW-1133">Transmembrane helix</keyword>
<name>A0A078ANL6_STYLE</name>
<keyword evidence="2" id="KW-0472">Membrane</keyword>
<keyword evidence="2" id="KW-0812">Transmembrane</keyword>
<dbReference type="Gene3D" id="3.40.30.10">
    <property type="entry name" value="Glutaredoxin"/>
    <property type="match status" value="1"/>
</dbReference>
<evidence type="ECO:0000259" key="3">
    <source>
        <dbReference type="Pfam" id="PF00085"/>
    </source>
</evidence>
<sequence length="686" mass="80214">MQIPVIIQQASARNFSQDPKQSASTNQKQQQQQHTSNALQSSRYIFYKDPRLRAVAMNLFILAFIIFFSGKATRWLIERYVIDNVSDIPKAKQLGKEDEQQSRKLALLGMQASSEFYKAPKIKPSDLQLQSFFGKNRNFFIQLINDVDTEISNTQSDFDPQYYMLKRLARKKTQPVYGYRLYLSDYIKDDKDMAILNKVLNVSGKEEFEEVAHVLVNEDRMKMPVYKRDATSQAIGFKFIMNPTAIDNIDDLFEALEANKGSNVKYVIMLNTKQWSTPRDMTVQQKLYRKFFYENSSFLENEVKFIEITSNRVAHRFGIQSPNEIYIFQNKNPYSKITEAEQVKFMGLELEKVKCQHLDISEFERKYQKYLSEMDKREFESFLMSEENIDDTFGRLTQFIEDVLINRAQNNVILVNTSQMLKFYKNHFQNRRQDVILVNDVQSKLLEIADNIHQSGNQISIPILLTDVKDAHTYFGMLASEDKCKRLIRYNYLYHDQEKTVLRLEDISNDEKLRAKCEKDYMHLYTLKYDLGDDLSYDSIKKCMSQQQTPHLESDQSKQTELDIVPKLNRENYKQQLNQKEVSIIEVYANNCPGCKKVDSIMSNLKSKLESESKSSQQLVKMNALNEVGFLKDIEKTPSFLVYSKKKNSFVQVDTSVKANDNIDYENSEELTKHLVARIQQAIKQL</sequence>
<reference evidence="4 5" key="1">
    <citation type="submission" date="2014-06" db="EMBL/GenBank/DDBJ databases">
        <authorList>
            <person name="Swart Estienne"/>
        </authorList>
    </citation>
    <scope>NUCLEOTIDE SEQUENCE [LARGE SCALE GENOMIC DNA]</scope>
    <source>
        <strain evidence="4 5">130c</strain>
    </source>
</reference>
<accession>A0A078ANL6</accession>
<feature type="domain" description="Thioredoxin" evidence="3">
    <location>
        <begin position="566"/>
        <end position="649"/>
    </location>
</feature>
<dbReference type="InParanoid" id="A0A078ANL6"/>
<feature type="compositionally biased region" description="Low complexity" evidence="1">
    <location>
        <begin position="20"/>
        <end position="36"/>
    </location>
</feature>
<organism evidence="4 5">
    <name type="scientific">Stylonychia lemnae</name>
    <name type="common">Ciliate</name>
    <dbReference type="NCBI Taxonomy" id="5949"/>
    <lineage>
        <taxon>Eukaryota</taxon>
        <taxon>Sar</taxon>
        <taxon>Alveolata</taxon>
        <taxon>Ciliophora</taxon>
        <taxon>Intramacronucleata</taxon>
        <taxon>Spirotrichea</taxon>
        <taxon>Stichotrichia</taxon>
        <taxon>Sporadotrichida</taxon>
        <taxon>Oxytrichidae</taxon>
        <taxon>Stylonychinae</taxon>
        <taxon>Stylonychia</taxon>
    </lineage>
</organism>
<dbReference type="Proteomes" id="UP000039865">
    <property type="component" value="Unassembled WGS sequence"/>
</dbReference>
<dbReference type="OrthoDB" id="321186at2759"/>